<dbReference type="OrthoDB" id="415822at2759"/>
<dbReference type="SUPFAM" id="SSF56219">
    <property type="entry name" value="DNase I-like"/>
    <property type="match status" value="1"/>
</dbReference>
<dbReference type="InterPro" id="IPR005135">
    <property type="entry name" value="Endo/exonuclease/phosphatase"/>
</dbReference>
<dbReference type="Gene3D" id="3.60.10.10">
    <property type="entry name" value="Endonuclease/exonuclease/phosphatase"/>
    <property type="match status" value="1"/>
</dbReference>
<accession>A0A8S4QHC7</accession>
<dbReference type="Pfam" id="PF14529">
    <property type="entry name" value="Exo_endo_phos_2"/>
    <property type="match status" value="1"/>
</dbReference>
<dbReference type="EMBL" id="CAKXAJ010000689">
    <property type="protein sequence ID" value="CAH2207588.1"/>
    <property type="molecule type" value="Genomic_DNA"/>
</dbReference>
<keyword evidence="4" id="KW-1185">Reference proteome</keyword>
<dbReference type="Proteomes" id="UP000838756">
    <property type="component" value="Unassembled WGS sequence"/>
</dbReference>
<proteinExistence type="predicted"/>
<name>A0A8S4QHC7_9NEOP</name>
<protein>
    <submittedName>
        <fullName evidence="3">Jg5424 protein</fullName>
    </submittedName>
</protein>
<evidence type="ECO:0000259" key="2">
    <source>
        <dbReference type="Pfam" id="PF14529"/>
    </source>
</evidence>
<feature type="domain" description="Endonuclease/exonuclease/phosphatase" evidence="2">
    <location>
        <begin position="86"/>
        <end position="204"/>
    </location>
</feature>
<dbReference type="GO" id="GO:0003824">
    <property type="term" value="F:catalytic activity"/>
    <property type="evidence" value="ECO:0007669"/>
    <property type="project" value="InterPro"/>
</dbReference>
<gene>
    <name evidence="3" type="primary">jg5424</name>
    <name evidence="3" type="ORF">PAEG_LOCUS209</name>
</gene>
<sequence length="272" mass="30027">MPPRYGGYRGNHCARAQDLLFQSMAEWLIHVAVVAEPYRVPSGDNWVGDTEGVVAITSRSIVGSPAFDNVVRGRVYVSAFVDDVMVVGVYFSPNKSLADFEQFLAEVGVLISRRRSGRVLVAGDLNAKSVAWGCPATDPRGRELEEWAMATGLTVLNRGSVNTCVRQQGGSIVDVTFADAALARRVRGWKVLENVETLSDHRYLRFDISASSVLPSGPTPLREDGPRWSLSRIDRDFLVEVEVLNRPDCEEENLYKNHPESQAAAHREGMHG</sequence>
<reference evidence="3" key="1">
    <citation type="submission" date="2022-03" db="EMBL/GenBank/DDBJ databases">
        <authorList>
            <person name="Lindestad O."/>
        </authorList>
    </citation>
    <scope>NUCLEOTIDE SEQUENCE</scope>
</reference>
<dbReference type="AlphaFoldDB" id="A0A8S4QHC7"/>
<evidence type="ECO:0000256" key="1">
    <source>
        <dbReference type="SAM" id="MobiDB-lite"/>
    </source>
</evidence>
<organism evidence="3 4">
    <name type="scientific">Pararge aegeria aegeria</name>
    <dbReference type="NCBI Taxonomy" id="348720"/>
    <lineage>
        <taxon>Eukaryota</taxon>
        <taxon>Metazoa</taxon>
        <taxon>Ecdysozoa</taxon>
        <taxon>Arthropoda</taxon>
        <taxon>Hexapoda</taxon>
        <taxon>Insecta</taxon>
        <taxon>Pterygota</taxon>
        <taxon>Neoptera</taxon>
        <taxon>Endopterygota</taxon>
        <taxon>Lepidoptera</taxon>
        <taxon>Glossata</taxon>
        <taxon>Ditrysia</taxon>
        <taxon>Papilionoidea</taxon>
        <taxon>Nymphalidae</taxon>
        <taxon>Satyrinae</taxon>
        <taxon>Satyrini</taxon>
        <taxon>Parargina</taxon>
        <taxon>Pararge</taxon>
    </lineage>
</organism>
<evidence type="ECO:0000313" key="3">
    <source>
        <dbReference type="EMBL" id="CAH2207588.1"/>
    </source>
</evidence>
<dbReference type="InterPro" id="IPR036691">
    <property type="entry name" value="Endo/exonu/phosph_ase_sf"/>
</dbReference>
<evidence type="ECO:0000313" key="4">
    <source>
        <dbReference type="Proteomes" id="UP000838756"/>
    </source>
</evidence>
<dbReference type="CDD" id="cd09077">
    <property type="entry name" value="R1-I-EN"/>
    <property type="match status" value="1"/>
</dbReference>
<comment type="caution">
    <text evidence="3">The sequence shown here is derived from an EMBL/GenBank/DDBJ whole genome shotgun (WGS) entry which is preliminary data.</text>
</comment>
<feature type="region of interest" description="Disordered" evidence="1">
    <location>
        <begin position="252"/>
        <end position="272"/>
    </location>
</feature>